<feature type="transmembrane region" description="Helical" evidence="7">
    <location>
        <begin position="120"/>
        <end position="141"/>
    </location>
</feature>
<comment type="caution">
    <text evidence="8">The sequence shown here is derived from an EMBL/GenBank/DDBJ whole genome shotgun (WGS) entry which is preliminary data.</text>
</comment>
<evidence type="ECO:0000256" key="1">
    <source>
        <dbReference type="ARBA" id="ARBA00004651"/>
    </source>
</evidence>
<evidence type="ECO:0000313" key="8">
    <source>
        <dbReference type="EMBL" id="NED97570.1"/>
    </source>
</evidence>
<feature type="transmembrane region" description="Helical" evidence="7">
    <location>
        <begin position="6"/>
        <end position="30"/>
    </location>
</feature>
<evidence type="ECO:0000256" key="3">
    <source>
        <dbReference type="ARBA" id="ARBA00022475"/>
    </source>
</evidence>
<keyword evidence="6 7" id="KW-0472">Membrane</keyword>
<evidence type="ECO:0000256" key="5">
    <source>
        <dbReference type="ARBA" id="ARBA00022989"/>
    </source>
</evidence>
<evidence type="ECO:0000313" key="9">
    <source>
        <dbReference type="Proteomes" id="UP000469185"/>
    </source>
</evidence>
<dbReference type="EMBL" id="JAAGOB010000012">
    <property type="protein sequence ID" value="NED97570.1"/>
    <property type="molecule type" value="Genomic_DNA"/>
</dbReference>
<dbReference type="GO" id="GO:0070069">
    <property type="term" value="C:cytochrome complex"/>
    <property type="evidence" value="ECO:0007669"/>
    <property type="project" value="TreeGrafter"/>
</dbReference>
<keyword evidence="9" id="KW-1185">Reference proteome</keyword>
<evidence type="ECO:0000256" key="2">
    <source>
        <dbReference type="ARBA" id="ARBA00007543"/>
    </source>
</evidence>
<reference evidence="8 9" key="1">
    <citation type="submission" date="2020-02" db="EMBL/GenBank/DDBJ databases">
        <authorList>
            <person name="Li X.-J."/>
            <person name="Feng X.-M."/>
        </authorList>
    </citation>
    <scope>NUCLEOTIDE SEQUENCE [LARGE SCALE GENOMIC DNA]</scope>
    <source>
        <strain evidence="8 9">CGMCC 4.7225</strain>
    </source>
</reference>
<evidence type="ECO:0000256" key="7">
    <source>
        <dbReference type="SAM" id="Phobius"/>
    </source>
</evidence>
<feature type="transmembrane region" description="Helical" evidence="7">
    <location>
        <begin position="197"/>
        <end position="216"/>
    </location>
</feature>
<gene>
    <name evidence="8" type="ORF">G1H11_19925</name>
</gene>
<dbReference type="GO" id="GO:0005886">
    <property type="term" value="C:plasma membrane"/>
    <property type="evidence" value="ECO:0007669"/>
    <property type="project" value="UniProtKB-SubCell"/>
</dbReference>
<dbReference type="RefSeq" id="WP_163820349.1">
    <property type="nucleotide sequence ID" value="NZ_JAAGOB010000012.1"/>
</dbReference>
<evidence type="ECO:0000256" key="4">
    <source>
        <dbReference type="ARBA" id="ARBA00022692"/>
    </source>
</evidence>
<sequence length="270" mass="28348">METLAVVTLAFYVLGYFVLGGADLGTGMMLPFLARNRAERRLVVAAIVPFFLTSEVWLIASAGLLIGFFPALEGELVSGLFPLIVVLLAGWVTRDAGVWFRGRVTGDGVAARSWRAGCDAAICAGSWLAAGAWAWILSGMLGGTFTRVLTDPAVIFAVLAVLVVFGLHGLAFAALRLTGAPQRRAAQGFGAMGEKQAFALTAAALMTLVAAAGSGLELTGSAADPATLAWLVPAALALTPLLMASQVWVWWLFGRRVFAPEDQDNNVLIP</sequence>
<dbReference type="GO" id="GO:0019646">
    <property type="term" value="P:aerobic electron transport chain"/>
    <property type="evidence" value="ECO:0007669"/>
    <property type="project" value="TreeGrafter"/>
</dbReference>
<comment type="similarity">
    <text evidence="2">Belongs to the cytochrome ubiquinol oxidase subunit 2 family.</text>
</comment>
<dbReference type="GO" id="GO:0009055">
    <property type="term" value="F:electron transfer activity"/>
    <property type="evidence" value="ECO:0007669"/>
    <property type="project" value="TreeGrafter"/>
</dbReference>
<keyword evidence="5 7" id="KW-1133">Transmembrane helix</keyword>
<keyword evidence="3" id="KW-1003">Cell membrane</keyword>
<name>A0A6N9YRL1_9ACTN</name>
<dbReference type="GO" id="GO:0016682">
    <property type="term" value="F:oxidoreductase activity, acting on diphenols and related substances as donors, oxygen as acceptor"/>
    <property type="evidence" value="ECO:0007669"/>
    <property type="project" value="TreeGrafter"/>
</dbReference>
<feature type="transmembrane region" description="Helical" evidence="7">
    <location>
        <begin position="228"/>
        <end position="253"/>
    </location>
</feature>
<protein>
    <submittedName>
        <fullName evidence="8">Cytochrome d ubiquinol oxidase subunit II</fullName>
    </submittedName>
</protein>
<dbReference type="InterPro" id="IPR003317">
    <property type="entry name" value="Cyt-d_oxidase_su2"/>
</dbReference>
<comment type="subcellular location">
    <subcellularLocation>
        <location evidence="1">Cell membrane</location>
        <topology evidence="1">Multi-pass membrane protein</topology>
    </subcellularLocation>
</comment>
<feature type="transmembrane region" description="Helical" evidence="7">
    <location>
        <begin position="153"/>
        <end position="177"/>
    </location>
</feature>
<feature type="transmembrane region" description="Helical" evidence="7">
    <location>
        <begin position="76"/>
        <end position="93"/>
    </location>
</feature>
<dbReference type="Proteomes" id="UP000469185">
    <property type="component" value="Unassembled WGS sequence"/>
</dbReference>
<accession>A0A6N9YRL1</accession>
<dbReference type="PANTHER" id="PTHR43141">
    <property type="entry name" value="CYTOCHROME BD2 SUBUNIT II"/>
    <property type="match status" value="1"/>
</dbReference>
<dbReference type="Pfam" id="PF02322">
    <property type="entry name" value="Cyt_bd_oxida_II"/>
    <property type="match status" value="1"/>
</dbReference>
<proteinExistence type="inferred from homology"/>
<evidence type="ECO:0000256" key="6">
    <source>
        <dbReference type="ARBA" id="ARBA00023136"/>
    </source>
</evidence>
<dbReference type="AlphaFoldDB" id="A0A6N9YRL1"/>
<keyword evidence="4 7" id="KW-0812">Transmembrane</keyword>
<dbReference type="PANTHER" id="PTHR43141:SF4">
    <property type="entry name" value="CYTOCHROME BD2 SUBUNIT II"/>
    <property type="match status" value="1"/>
</dbReference>
<feature type="transmembrane region" description="Helical" evidence="7">
    <location>
        <begin position="42"/>
        <end position="70"/>
    </location>
</feature>
<organism evidence="8 9">
    <name type="scientific">Phytoactinopolyspora alkaliphila</name>
    <dbReference type="NCBI Taxonomy" id="1783498"/>
    <lineage>
        <taxon>Bacteria</taxon>
        <taxon>Bacillati</taxon>
        <taxon>Actinomycetota</taxon>
        <taxon>Actinomycetes</taxon>
        <taxon>Jiangellales</taxon>
        <taxon>Jiangellaceae</taxon>
        <taxon>Phytoactinopolyspora</taxon>
    </lineage>
</organism>